<evidence type="ECO:0000259" key="1">
    <source>
        <dbReference type="Pfam" id="PF10021"/>
    </source>
</evidence>
<dbReference type="NCBIfam" id="TIGR02452">
    <property type="entry name" value="TIGR02452 family protein"/>
    <property type="match status" value="1"/>
</dbReference>
<dbReference type="Pfam" id="PF10021">
    <property type="entry name" value="PARG_cat_microb"/>
    <property type="match status" value="1"/>
</dbReference>
<proteinExistence type="predicted"/>
<feature type="domain" description="Microbial-type PARG catalytic" evidence="1">
    <location>
        <begin position="50"/>
        <end position="140"/>
    </location>
</feature>
<organism evidence="2 3">
    <name type="scientific">Hypocrea jecorina (strain ATCC 56765 / BCRC 32924 / NRRL 11460 / Rut C-30)</name>
    <name type="common">Trichoderma reesei</name>
    <dbReference type="NCBI Taxonomy" id="1344414"/>
    <lineage>
        <taxon>Eukaryota</taxon>
        <taxon>Fungi</taxon>
        <taxon>Dikarya</taxon>
        <taxon>Ascomycota</taxon>
        <taxon>Pezizomycotina</taxon>
        <taxon>Sordariomycetes</taxon>
        <taxon>Hypocreomycetidae</taxon>
        <taxon>Hypocreales</taxon>
        <taxon>Hypocreaceae</taxon>
        <taxon>Trichoderma</taxon>
    </lineage>
</organism>
<sequence>MAARNALIKVAKETQTVLPSIVQQLPDLNPSSSERLDYKTLPALEASSCPKRTAKGNVTVRVLQEDSLNAAIQLASTRGPESGRVVVLSNANARTPGGPWLQGVMAQEEEMCYRSSLSLSLHEDLYPWTGTQGLYTPDVVIIRDDVKSGHGLLYPATEAANLPVVSVISIAALTRFKRTTEQITLNNGVQSITAKRAVYKNTQDRDNMKKKMRFSLRIAASKGHGLLVLGAFGCGSFGNPRDDVAECWLEVLREEEFAGGWWDEVWFAVLDPRGDGNFGVFRDVLDGVRI</sequence>
<dbReference type="Gene3D" id="3.40.220.10">
    <property type="entry name" value="Leucine Aminopeptidase, subunit E, domain 1"/>
    <property type="match status" value="1"/>
</dbReference>
<dbReference type="KEGG" id="trr:M419DRAFT_38898"/>
<name>A0A024RZ28_HYPJR</name>
<dbReference type="SUPFAM" id="SSF52949">
    <property type="entry name" value="Macro domain-like"/>
    <property type="match status" value="1"/>
</dbReference>
<reference evidence="3" key="1">
    <citation type="journal article" date="2013" name="Ind. Biotechnol.">
        <title>Comparative genomics analysis of Trichoderma reesei strains.</title>
        <authorList>
            <person name="Koike H."/>
            <person name="Aerts A."/>
            <person name="LaButti K."/>
            <person name="Grigoriev I.V."/>
            <person name="Baker S.E."/>
        </authorList>
    </citation>
    <scope>NUCLEOTIDE SEQUENCE [LARGE SCALE GENOMIC DNA]</scope>
    <source>
        <strain evidence="3">ATCC 56765 / BCRC 32924 / NRRL 11460 / Rut C-30</strain>
    </source>
</reference>
<dbReference type="InterPro" id="IPR012664">
    <property type="entry name" value="CHP02452"/>
</dbReference>
<dbReference type="InterPro" id="IPR019261">
    <property type="entry name" value="PARG_cat_microbial"/>
</dbReference>
<gene>
    <name evidence="2" type="ORF">M419DRAFT_38898</name>
</gene>
<dbReference type="Proteomes" id="UP000024376">
    <property type="component" value="Unassembled WGS sequence"/>
</dbReference>
<accession>A0A024RZ28</accession>
<dbReference type="PANTHER" id="PTHR35596">
    <property type="entry name" value="DUF2263 DOMAIN-CONTAINING PROTEIN"/>
    <property type="match status" value="1"/>
</dbReference>
<dbReference type="HOGENOM" id="CLU_024412_0_0_1"/>
<dbReference type="EMBL" id="KI911165">
    <property type="protein sequence ID" value="ETR98127.1"/>
    <property type="molecule type" value="Genomic_DNA"/>
</dbReference>
<dbReference type="PANTHER" id="PTHR35596:SF1">
    <property type="entry name" value="MICROBIAL-TYPE PARG CATALYTIC DOMAIN-CONTAINING PROTEIN"/>
    <property type="match status" value="1"/>
</dbReference>
<evidence type="ECO:0000313" key="2">
    <source>
        <dbReference type="EMBL" id="ETR98127.1"/>
    </source>
</evidence>
<dbReference type="AlphaFoldDB" id="A0A024RZ28"/>
<dbReference type="InterPro" id="IPR043472">
    <property type="entry name" value="Macro_dom-like"/>
</dbReference>
<protein>
    <recommendedName>
        <fullName evidence="1">Microbial-type PARG catalytic domain-containing protein</fullName>
    </recommendedName>
</protein>
<evidence type="ECO:0000313" key="3">
    <source>
        <dbReference type="Proteomes" id="UP000024376"/>
    </source>
</evidence>
<dbReference type="OrthoDB" id="9985428at2759"/>